<dbReference type="Pfam" id="PF05658">
    <property type="entry name" value="YadA_head"/>
    <property type="match status" value="7"/>
</dbReference>
<reference evidence="6" key="1">
    <citation type="submission" date="2023-12" db="EMBL/GenBank/DDBJ databases">
        <title>Mannheima indologenes sp. nov. proposed for Clade V organisms of Mannheimia.</title>
        <authorList>
            <person name="Christensen H."/>
        </authorList>
    </citation>
    <scope>NUCLEOTIDE SEQUENCE</scope>
    <source>
        <strain evidence="6">M14.4</strain>
    </source>
</reference>
<dbReference type="Proteomes" id="UP001432017">
    <property type="component" value="Unassembled WGS sequence"/>
</dbReference>
<evidence type="ECO:0000256" key="1">
    <source>
        <dbReference type="SAM" id="MobiDB-lite"/>
    </source>
</evidence>
<dbReference type="InterPro" id="IPR024973">
    <property type="entry name" value="ESPR"/>
</dbReference>
<feature type="domain" description="Trimeric autotransporter adhesin YadA-like stalk" evidence="3">
    <location>
        <begin position="233"/>
        <end position="270"/>
    </location>
</feature>
<feature type="domain" description="Trimeric autotransporter adhesin YadA-like head" evidence="2">
    <location>
        <begin position="388"/>
        <end position="414"/>
    </location>
</feature>
<dbReference type="SUPFAM" id="SSF101999">
    <property type="entry name" value="Trimeric adhesin"/>
    <property type="match status" value="1"/>
</dbReference>
<feature type="region of interest" description="Disordered" evidence="1">
    <location>
        <begin position="1312"/>
        <end position="1341"/>
    </location>
</feature>
<accession>A0ABU7ZHN7</accession>
<evidence type="ECO:0000259" key="2">
    <source>
        <dbReference type="Pfam" id="PF05658"/>
    </source>
</evidence>
<gene>
    <name evidence="6" type="ORF">V6W77_10500</name>
</gene>
<dbReference type="SUPFAM" id="SSF101967">
    <property type="entry name" value="Adhesin YadA, collagen-binding domain"/>
    <property type="match status" value="5"/>
</dbReference>
<dbReference type="InterPro" id="IPR037174">
    <property type="entry name" value="Trimeric_adhesin"/>
</dbReference>
<sequence length="1341" mass="133796">MNKIFKVIFNRTTQRMEVASELAKNQGKVSSTITSVEPSSSLGKTLKLSLLATVVGLVLSNSTSATVPVAQSGWSAGDYSTVILGETTDNSGPEGGARAYSGTNTYANVTAPNHHSVAIGGNTSIQSTAAAVVLGYGAKVEQGTGTEKTGSVALGAYSIAGTSNTGTESQRVTIGGVTYEFAGKATSDTSVLSVGSGQAVNAFVEGNRTSTRNGASSYWVDNTASTDRYTYRQIQNVAAGTISSSSTDAINGSQLYSVIAAVNAIANKVTTPAVIENYLHVNDGNNIGGNPATNLAGADKSGGATAMGAVAIGIATQATSQQATAVGSGAKASSGSATALGTNAEAKNVNTVALGVGAVASAVNAAALTANALASGNFSIAAGNQSTASGLSAVAVGSNTNATAESSVAVGANSTASKTSAVAVGNGANATENATVAIGRLATATKGSATAVGDSANATGNSSTAIGNGANANGTYAFAGAMNSSAAGGQSIAIGRDSLGKENHTIALGSVAKANTIGSIAMGKNSVAGAADLTGADNWANIIDPRTNRAFVSKDALVAFYEANKSNPANPVVRALIGKQNNIAIGDGAQAIGGRNISIGENAGINVRDQWNIHNVNIGSNAGEASTKDYSVAIGYEAGALKSEASKTAQASVLEDSKRSPSVYIGKEAGKDTAAYGGVGIGTGALKNVVDTNSTRNIAIGTSAGEAVKSNDGRNTTFPGFGAGANILVGDGAGQRLSGDGNAVMGNLAGRDTTGDNNILMGHLAGSTSTSDRSIIMGPQSGHNTANNTKNVLIGNFVNGGSDFNGKSISNAVGIGSEVVASGNQSIAIGQGSKATADQAIAIGTGNLVNAENAGAIGDPSIVSGAGSYTLGNDNAVGQTSTNTGAFGNNNQIGATATYDSAGKLQTTSGLAGTVDASGSRVVGNNNTVATKETFVVGNRVTETAENSVFLGSESAYTQKGTSTDGIGAVSNAVINTVTYSGFAGSTSTGVVSVGAPNAERRIQNVAAGLINATSTDAINGSQLYQVVNNGAWEVQASGNKLDDVKWGDKVNFISSDGSVEITGKASTTEQNTTEIDLKVKAADSSFLVQNNGDEKDRVNKDDIINFVNGGNTKAVVTNTDGKASNVTYHVTGLPVQFTDKNGNPVVKVGDQFFKVDADGNPTGDPIPADQLVINVTNPTAAPNAIGAATAINNVVSGLGTQTVNVNGPGTVAANTNTLLNLNNPAVHNNTVATVGDLRNMGWIVSASGNNYLDTVKNANQVNFIGDNGVTVTGSTSEEGIRDILVKGTKFETRKDGDSYTITITYPDGQTEDITIRDGRDGQDGAKGETGAAGRDGKDGV</sequence>
<dbReference type="InterPro" id="IPR008635">
    <property type="entry name" value="Coiled_stalk_dom"/>
</dbReference>
<dbReference type="InterPro" id="IPR011049">
    <property type="entry name" value="Serralysin-like_metalloprot_C"/>
</dbReference>
<dbReference type="Gene3D" id="1.20.5.170">
    <property type="match status" value="1"/>
</dbReference>
<dbReference type="EMBL" id="JBAJJM010000023">
    <property type="protein sequence ID" value="MEG9476692.1"/>
    <property type="molecule type" value="Genomic_DNA"/>
</dbReference>
<protein>
    <submittedName>
        <fullName evidence="6">ESPR-type extended signal peptide-containing protein</fullName>
    </submittedName>
</protein>
<feature type="domain" description="Trimeric autotransporter adhesin YadA-like head" evidence="2">
    <location>
        <begin position="416"/>
        <end position="440"/>
    </location>
</feature>
<dbReference type="Gene3D" id="3.90.1780.10">
    <property type="entry name" value="Trimeric adhesin"/>
    <property type="match status" value="1"/>
</dbReference>
<feature type="domain" description="Trimeric autotransporter adhesin YadA-like head" evidence="2">
    <location>
        <begin position="504"/>
        <end position="526"/>
    </location>
</feature>
<evidence type="ECO:0000313" key="7">
    <source>
        <dbReference type="Proteomes" id="UP001432017"/>
    </source>
</evidence>
<feature type="non-terminal residue" evidence="6">
    <location>
        <position position="1341"/>
    </location>
</feature>
<evidence type="ECO:0000259" key="4">
    <source>
        <dbReference type="Pfam" id="PF13018"/>
    </source>
</evidence>
<feature type="domain" description="Trimeric autotransporter adhesin YadA-like head" evidence="2">
    <location>
        <begin position="821"/>
        <end position="846"/>
    </location>
</feature>
<dbReference type="Gene3D" id="2.150.10.10">
    <property type="entry name" value="Serralysin-like metalloprotease, C-terminal"/>
    <property type="match status" value="5"/>
</dbReference>
<dbReference type="Pfam" id="PF13018">
    <property type="entry name" value="ESPR"/>
    <property type="match status" value="1"/>
</dbReference>
<dbReference type="InterPro" id="IPR040482">
    <property type="entry name" value="Trp_ring"/>
</dbReference>
<evidence type="ECO:0000259" key="3">
    <source>
        <dbReference type="Pfam" id="PF05662"/>
    </source>
</evidence>
<feature type="domain" description="Trimeric autotransporter adhesin YadA-like stalk" evidence="3">
    <location>
        <begin position="1002"/>
        <end position="1036"/>
    </location>
</feature>
<feature type="domain" description="Trimeric autotransporter adhesin YadA-like head" evidence="2">
    <location>
        <begin position="346"/>
        <end position="368"/>
    </location>
</feature>
<comment type="caution">
    <text evidence="6">The sequence shown here is derived from an EMBL/GenBank/DDBJ whole genome shotgun (WGS) entry which is preliminary data.</text>
</comment>
<feature type="compositionally biased region" description="Basic and acidic residues" evidence="1">
    <location>
        <begin position="1314"/>
        <end position="1327"/>
    </location>
</feature>
<dbReference type="CDD" id="cd12820">
    <property type="entry name" value="LbR_YadA-like"/>
    <property type="match status" value="1"/>
</dbReference>
<dbReference type="Pfam" id="PF05662">
    <property type="entry name" value="YadA_stalk"/>
    <property type="match status" value="2"/>
</dbReference>
<proteinExistence type="predicted"/>
<evidence type="ECO:0000313" key="6">
    <source>
        <dbReference type="EMBL" id="MEG9476692.1"/>
    </source>
</evidence>
<evidence type="ECO:0000259" key="5">
    <source>
        <dbReference type="Pfam" id="PF18669"/>
    </source>
</evidence>
<dbReference type="InterPro" id="IPR008640">
    <property type="entry name" value="Adhesin_Head_dom"/>
</dbReference>
<keyword evidence="7" id="KW-1185">Reference proteome</keyword>
<name>A0ABU7ZHN7_9PAST</name>
<feature type="domain" description="ESPR" evidence="4">
    <location>
        <begin position="1"/>
        <end position="41"/>
    </location>
</feature>
<dbReference type="Pfam" id="PF18669">
    <property type="entry name" value="Trp_ring"/>
    <property type="match status" value="1"/>
</dbReference>
<organism evidence="6 7">
    <name type="scientific">Mannheimia indoligenes</name>
    <dbReference type="NCBI Taxonomy" id="3103145"/>
    <lineage>
        <taxon>Bacteria</taxon>
        <taxon>Pseudomonadati</taxon>
        <taxon>Pseudomonadota</taxon>
        <taxon>Gammaproteobacteria</taxon>
        <taxon>Pasteurellales</taxon>
        <taxon>Pasteurellaceae</taxon>
        <taxon>Mannheimia</taxon>
    </lineage>
</organism>
<dbReference type="RefSeq" id="WP_334254593.1">
    <property type="nucleotide sequence ID" value="NZ_JBAJJM010000023.1"/>
</dbReference>
<feature type="domain" description="Trimeric autotransporter adhesin YadA-like head" evidence="2">
    <location>
        <begin position="318"/>
        <end position="344"/>
    </location>
</feature>
<feature type="domain" description="Trimeric autotransporter adhesin YadA-like head" evidence="2">
    <location>
        <begin position="444"/>
        <end position="470"/>
    </location>
</feature>
<feature type="domain" description="Trimeric autotransporter adhesin Trp ring" evidence="5">
    <location>
        <begin position="1241"/>
        <end position="1287"/>
    </location>
</feature>